<dbReference type="EMBL" id="CP000254">
    <property type="protein sequence ID" value="ABD40603.1"/>
    <property type="molecule type" value="Genomic_DNA"/>
</dbReference>
<dbReference type="STRING" id="323259.Mhun_0851"/>
<gene>
    <name evidence="7" type="ordered locus">Mhun_0851</name>
</gene>
<dbReference type="NCBIfam" id="TIGR00861">
    <property type="entry name" value="MIP"/>
    <property type="match status" value="1"/>
</dbReference>
<dbReference type="PANTHER" id="PTHR45724:SF13">
    <property type="entry name" value="AQUAPORIN NIP1-1-RELATED"/>
    <property type="match status" value="1"/>
</dbReference>
<reference evidence="8" key="1">
    <citation type="journal article" date="2016" name="Stand. Genomic Sci.">
        <title>Complete genome sequence of Methanospirillum hungatei type strain JF1.</title>
        <authorList>
            <person name="Gunsalus R.P."/>
            <person name="Cook L.E."/>
            <person name="Crable B."/>
            <person name="Rohlin L."/>
            <person name="McDonald E."/>
            <person name="Mouttaki H."/>
            <person name="Sieber J.R."/>
            <person name="Poweleit N."/>
            <person name="Zhou H."/>
            <person name="Lapidus A.L."/>
            <person name="Daligault H.E."/>
            <person name="Land M."/>
            <person name="Gilna P."/>
            <person name="Ivanova N."/>
            <person name="Kyrpides N."/>
            <person name="Culley D.E."/>
            <person name="McInerney M.J."/>
        </authorList>
    </citation>
    <scope>NUCLEOTIDE SEQUENCE [LARGE SCALE GENOMIC DNA]</scope>
    <source>
        <strain evidence="8">ATCC 27890 / DSM 864 / NBRC 100397 / JF-1</strain>
    </source>
</reference>
<dbReference type="PROSITE" id="PS00221">
    <property type="entry name" value="MIP"/>
    <property type="match status" value="1"/>
</dbReference>
<keyword evidence="8" id="KW-1185">Reference proteome</keyword>
<evidence type="ECO:0000256" key="5">
    <source>
        <dbReference type="ARBA" id="ARBA00023136"/>
    </source>
</evidence>
<evidence type="ECO:0000256" key="1">
    <source>
        <dbReference type="ARBA" id="ARBA00004141"/>
    </source>
</evidence>
<dbReference type="Proteomes" id="UP000001941">
    <property type="component" value="Chromosome"/>
</dbReference>
<dbReference type="AlphaFoldDB" id="Q2FQL7"/>
<organism evidence="7 8">
    <name type="scientific">Methanospirillum hungatei JF-1 (strain ATCC 27890 / DSM 864 / NBRC 100397 / JF-1)</name>
    <dbReference type="NCBI Taxonomy" id="323259"/>
    <lineage>
        <taxon>Archaea</taxon>
        <taxon>Methanobacteriati</taxon>
        <taxon>Methanobacteriota</taxon>
        <taxon>Stenosarchaea group</taxon>
        <taxon>Methanomicrobia</taxon>
        <taxon>Methanomicrobiales</taxon>
        <taxon>Methanospirillaceae</taxon>
        <taxon>Methanospirillum</taxon>
    </lineage>
</organism>
<dbReference type="PANTHER" id="PTHR45724">
    <property type="entry name" value="AQUAPORIN NIP2-1"/>
    <property type="match status" value="1"/>
</dbReference>
<sequence>MSLLQRCVAEGVGTGILVYFGAGAAAITLMIAHGTNPSTEFNIGIGVLGGLGDWFAIGMSFAIAIAGCIYALGRVSGCHINPAVTIALGVTKRFPAEEIIPYVIAQCLGAVLGSLLFAATVGMDAVLIGGLGATAPFPGISYGQAILAEAIGTFLLMLVIMGVAVDNRAPPGFAGLIIGLTVGGIITATGNIAGASLNPARTFGPYLADLVLGGSNLWIYFPIYVIGPVIGAVVAVLLYAYLTSEIEEST</sequence>
<dbReference type="PRINTS" id="PR00783">
    <property type="entry name" value="MINTRINSICP"/>
</dbReference>
<feature type="transmembrane region" description="Helical" evidence="6">
    <location>
        <begin position="172"/>
        <end position="197"/>
    </location>
</feature>
<keyword evidence="2" id="KW-0813">Transport</keyword>
<comment type="subcellular location">
    <subcellularLocation>
        <location evidence="1">Membrane</location>
        <topology evidence="1">Multi-pass membrane protein</topology>
    </subcellularLocation>
</comment>
<feature type="transmembrane region" description="Helical" evidence="6">
    <location>
        <begin position="99"/>
        <end position="122"/>
    </location>
</feature>
<dbReference type="GO" id="GO:0015267">
    <property type="term" value="F:channel activity"/>
    <property type="evidence" value="ECO:0007669"/>
    <property type="project" value="InterPro"/>
</dbReference>
<dbReference type="SUPFAM" id="SSF81338">
    <property type="entry name" value="Aquaporin-like"/>
    <property type="match status" value="1"/>
</dbReference>
<protein>
    <submittedName>
        <fullName evidence="7">MIP family channel protein</fullName>
    </submittedName>
</protein>
<evidence type="ECO:0000256" key="6">
    <source>
        <dbReference type="SAM" id="Phobius"/>
    </source>
</evidence>
<keyword evidence="4 6" id="KW-1133">Transmembrane helix</keyword>
<dbReference type="eggNOG" id="arCOG04431">
    <property type="taxonomic scope" value="Archaea"/>
</dbReference>
<evidence type="ECO:0000256" key="2">
    <source>
        <dbReference type="ARBA" id="ARBA00022448"/>
    </source>
</evidence>
<dbReference type="InterPro" id="IPR023271">
    <property type="entry name" value="Aquaporin-like"/>
</dbReference>
<feature type="transmembrane region" description="Helical" evidence="6">
    <location>
        <begin position="217"/>
        <end position="242"/>
    </location>
</feature>
<dbReference type="InParanoid" id="Q2FQL7"/>
<dbReference type="InterPro" id="IPR000425">
    <property type="entry name" value="MIP"/>
</dbReference>
<dbReference type="RefSeq" id="WP_011447882.1">
    <property type="nucleotide sequence ID" value="NC_007796.1"/>
</dbReference>
<keyword evidence="3 6" id="KW-0812">Transmembrane</keyword>
<dbReference type="GeneID" id="3922050"/>
<dbReference type="HOGENOM" id="CLU_020019_3_2_2"/>
<evidence type="ECO:0000313" key="7">
    <source>
        <dbReference type="EMBL" id="ABD40603.1"/>
    </source>
</evidence>
<dbReference type="Pfam" id="PF00230">
    <property type="entry name" value="MIP"/>
    <property type="match status" value="1"/>
</dbReference>
<dbReference type="GO" id="GO:0016020">
    <property type="term" value="C:membrane"/>
    <property type="evidence" value="ECO:0007669"/>
    <property type="project" value="UniProtKB-SubCell"/>
</dbReference>
<dbReference type="InterPro" id="IPR034294">
    <property type="entry name" value="Aquaporin_transptr"/>
</dbReference>
<evidence type="ECO:0000256" key="3">
    <source>
        <dbReference type="ARBA" id="ARBA00022692"/>
    </source>
</evidence>
<proteinExistence type="predicted"/>
<dbReference type="EnsemblBacteria" id="ABD40603">
    <property type="protein sequence ID" value="ABD40603"/>
    <property type="gene ID" value="Mhun_0851"/>
</dbReference>
<feature type="transmembrane region" description="Helical" evidence="6">
    <location>
        <begin position="54"/>
        <end position="72"/>
    </location>
</feature>
<accession>Q2FQL7</accession>
<name>Q2FQL7_METHJ</name>
<dbReference type="InterPro" id="IPR022357">
    <property type="entry name" value="MIP_CS"/>
</dbReference>
<evidence type="ECO:0000313" key="8">
    <source>
        <dbReference type="Proteomes" id="UP000001941"/>
    </source>
</evidence>
<evidence type="ECO:0000256" key="4">
    <source>
        <dbReference type="ARBA" id="ARBA00022989"/>
    </source>
</evidence>
<keyword evidence="5 6" id="KW-0472">Membrane</keyword>
<feature type="transmembrane region" description="Helical" evidence="6">
    <location>
        <begin position="142"/>
        <end position="165"/>
    </location>
</feature>
<dbReference type="Gene3D" id="1.20.1080.10">
    <property type="entry name" value="Glycerol uptake facilitator protein"/>
    <property type="match status" value="1"/>
</dbReference>
<dbReference type="KEGG" id="mhu:Mhun_0851"/>
<feature type="transmembrane region" description="Helical" evidence="6">
    <location>
        <begin position="12"/>
        <end position="34"/>
    </location>
</feature>